<dbReference type="SUPFAM" id="SSF51011">
    <property type="entry name" value="Glycosyl hydrolase domain"/>
    <property type="match status" value="1"/>
</dbReference>
<dbReference type="InterPro" id="IPR030458">
    <property type="entry name" value="Glyco_hydro_31_AS"/>
</dbReference>
<reference evidence="11" key="1">
    <citation type="journal article" date="2004" name="Antonie Van Leeuwenhoek">
        <title>Characterization of the AINV gene and the encoded invertase from the dimorphic yeast Arxula adeninivorans.</title>
        <authorList>
            <person name="Boeer E."/>
            <person name="Wartmann T."/>
            <person name="Luther B."/>
            <person name="Manteuffel R."/>
            <person name="Bode R."/>
            <person name="Gellissen G."/>
            <person name="Kunze G."/>
        </authorList>
    </citation>
    <scope>NUCLEOTIDE SEQUENCE</scope>
    <source>
        <strain evidence="11">LS3</strain>
    </source>
</reference>
<dbReference type="Pfam" id="PF13802">
    <property type="entry name" value="Gal_mutarotas_2"/>
    <property type="match status" value="1"/>
</dbReference>
<feature type="domain" description="Glycoside hydrolase family 31 TIM barrel" evidence="8">
    <location>
        <begin position="289"/>
        <end position="672"/>
    </location>
</feature>
<dbReference type="InterPro" id="IPR013780">
    <property type="entry name" value="Glyco_hydro_b"/>
</dbReference>
<dbReference type="AlphaFoldDB" id="Q70I26"/>
<keyword evidence="3" id="KW-0325">Glycoprotein</keyword>
<dbReference type="CAZy" id="GH31">
    <property type="family name" value="Glycoside Hydrolase Family 31"/>
</dbReference>
<dbReference type="PROSITE" id="PS00129">
    <property type="entry name" value="GLYCOSYL_HYDROL_F31_1"/>
    <property type="match status" value="1"/>
</dbReference>
<evidence type="ECO:0000259" key="9">
    <source>
        <dbReference type="Pfam" id="PF13802"/>
    </source>
</evidence>
<accession>Q70I26</accession>
<dbReference type="SUPFAM" id="SSF74650">
    <property type="entry name" value="Galactose mutarotase-like"/>
    <property type="match status" value="1"/>
</dbReference>
<dbReference type="Pfam" id="PF01055">
    <property type="entry name" value="Glyco_hydro_31_2nd"/>
    <property type="match status" value="1"/>
</dbReference>
<dbReference type="GO" id="GO:0005975">
    <property type="term" value="P:carbohydrate metabolic process"/>
    <property type="evidence" value="ECO:0007669"/>
    <property type="project" value="InterPro"/>
</dbReference>
<dbReference type="GO" id="GO:0004564">
    <property type="term" value="F:beta-fructofuranosidase activity"/>
    <property type="evidence" value="ECO:0007669"/>
    <property type="project" value="UniProtKB-EC"/>
</dbReference>
<evidence type="ECO:0000256" key="5">
    <source>
        <dbReference type="ARBA" id="ARBA00041343"/>
    </source>
</evidence>
<name>Q70I26_BLAAD</name>
<protein>
    <recommendedName>
        <fullName evidence="5">Maltase</fullName>
    </recommendedName>
</protein>
<evidence type="ECO:0000259" key="10">
    <source>
        <dbReference type="Pfam" id="PF21365"/>
    </source>
</evidence>
<feature type="signal peptide" evidence="7">
    <location>
        <begin position="1"/>
        <end position="17"/>
    </location>
</feature>
<proteinExistence type="inferred from homology"/>
<dbReference type="Pfam" id="PF21365">
    <property type="entry name" value="Glyco_hydro_31_3rd"/>
    <property type="match status" value="1"/>
</dbReference>
<dbReference type="GO" id="GO:0030246">
    <property type="term" value="F:carbohydrate binding"/>
    <property type="evidence" value="ECO:0007669"/>
    <property type="project" value="InterPro"/>
</dbReference>
<dbReference type="Gene3D" id="2.60.40.1180">
    <property type="entry name" value="Golgi alpha-mannosidase II"/>
    <property type="match status" value="2"/>
</dbReference>
<dbReference type="InterPro" id="IPR025887">
    <property type="entry name" value="Glyco_hydro_31_N_dom"/>
</dbReference>
<dbReference type="InterPro" id="IPR000322">
    <property type="entry name" value="Glyco_hydro_31_TIM"/>
</dbReference>
<evidence type="ECO:0000256" key="4">
    <source>
        <dbReference type="ARBA" id="ARBA00023295"/>
    </source>
</evidence>
<dbReference type="PANTHER" id="PTHR22762">
    <property type="entry name" value="ALPHA-GLUCOSIDASE"/>
    <property type="match status" value="1"/>
</dbReference>
<comment type="similarity">
    <text evidence="1 6">Belongs to the glycosyl hydrolase 31 family.</text>
</comment>
<dbReference type="Gene3D" id="3.20.20.80">
    <property type="entry name" value="Glycosidases"/>
    <property type="match status" value="1"/>
</dbReference>
<evidence type="ECO:0000313" key="11">
    <source>
        <dbReference type="EMBL" id="CAE45566.1"/>
    </source>
</evidence>
<dbReference type="InterPro" id="IPR011013">
    <property type="entry name" value="Gal_mutarotase_sf_dom"/>
</dbReference>
<feature type="domain" description="Glycosyl hydrolase family 31 C-terminal" evidence="10">
    <location>
        <begin position="680"/>
        <end position="767"/>
    </location>
</feature>
<sequence>MLWLFVFVLAWIPFVRGDGQQPIMNSVPHRVPTIYNGSSVDPQQSCPGYMATSVKEIPGIGFSATLELNGPACNAYGTDIDKLSLTVEYQNVRRIAISITPKRLTRENESYYDLPEDAVLKGYMEPEGGKENSEFVVDWSNDPSFWFNVRRKDNGDVLFSTQGFKLVFENQFFEFKTHLPSGHHVFGLGENLGDFRIKPDTVRTLYNADVPDLVGGNLYGTHPMYLEQRFGTPAQSHGVYLRNAHAQEVLVGATYLTWRGLGGSIELYVFAGPQPRDVIQQYEEVIGYPGLQPYWSLGFHQCRWGYSSVDDLKTVARKYRESDIPLETLWSDIDYMDRRRDFTYDKEKYPLADFRSFVDDLHAKGQHYVPIVDAAIYAPQSEDEDYPPFRRGIHSDVFVKNPDGSPFVGKVWPGPAVFPDFLAFNTPGWWLGELHRFHSDIRYDGIWLDMNEVSSFCTGRDCGISDAVVEDSAPNGVFSNGTIARVPHPNARNLDHPPYVINNTVAPGELGSRTMPPSSIHAGGIAEYDWHNLYGFQEAKTTFVALSQEIHPGKRPFIISRSTFAGSGKFTGHWGGDNWSSWDYLRYSITQGLSFSMFGMPFFGTDTCGFKGDADKELCNRWAQLNAFFSFYRTPNDIGPASQEFYEWPSVAEAAQKAMEIRYWLFPYLYTLLYTSHEHGDTFLRALSWDFPDEERLSGMETQFMVGPALMVAPVLTPGATSVDVTFPYAEWYDWYTQMNVNATDEVQTFDAPLGHIPLFIRGGSVLALQEPGYTVAESRNGAWELLVALDEEGDASGDLYIDDGESMNPFSYSYTAFYVCHGGVHSDFRGSLTNINELKAITILGMPSKPKELRFNEEVLPDSMYKYNDTSSVLNVKFTDHRTQGKNWLDNLELEWTL</sequence>
<dbReference type="CDD" id="cd14752">
    <property type="entry name" value="GH31_N"/>
    <property type="match status" value="1"/>
</dbReference>
<dbReference type="EMBL" id="AJ580825">
    <property type="protein sequence ID" value="CAE45566.1"/>
    <property type="molecule type" value="Genomic_DNA"/>
</dbReference>
<evidence type="ECO:0000256" key="7">
    <source>
        <dbReference type="SAM" id="SignalP"/>
    </source>
</evidence>
<organism evidence="11">
    <name type="scientific">Blastobotrys adeninivorans</name>
    <name type="common">Yeast</name>
    <name type="synonym">Arxula adeninivorans</name>
    <dbReference type="NCBI Taxonomy" id="409370"/>
    <lineage>
        <taxon>Eukaryota</taxon>
        <taxon>Fungi</taxon>
        <taxon>Dikarya</taxon>
        <taxon>Ascomycota</taxon>
        <taxon>Saccharomycotina</taxon>
        <taxon>Dipodascomycetes</taxon>
        <taxon>Dipodascales</taxon>
        <taxon>Trichomonascaceae</taxon>
        <taxon>Blastobotrys</taxon>
    </lineage>
</organism>
<evidence type="ECO:0000256" key="1">
    <source>
        <dbReference type="ARBA" id="ARBA00007806"/>
    </source>
</evidence>
<dbReference type="InterPro" id="IPR048395">
    <property type="entry name" value="Glyco_hydro_31_C"/>
</dbReference>
<keyword evidence="2 6" id="KW-0378">Hydrolase</keyword>
<dbReference type="PANTHER" id="PTHR22762:SF133">
    <property type="entry name" value="P-TYPE DOMAIN-CONTAINING PROTEIN"/>
    <property type="match status" value="1"/>
</dbReference>
<dbReference type="CDD" id="cd06602">
    <property type="entry name" value="GH31_MGAM_SI_GAA"/>
    <property type="match status" value="1"/>
</dbReference>
<gene>
    <name evidence="11" type="primary">ainv</name>
</gene>
<evidence type="ECO:0000256" key="2">
    <source>
        <dbReference type="ARBA" id="ARBA00022801"/>
    </source>
</evidence>
<keyword evidence="4 6" id="KW-0326">Glycosidase</keyword>
<dbReference type="Gene3D" id="2.60.40.1760">
    <property type="entry name" value="glycosyl hydrolase (family 31)"/>
    <property type="match status" value="1"/>
</dbReference>
<feature type="domain" description="Glycoside hydrolase family 31 N-terminal" evidence="9">
    <location>
        <begin position="166"/>
        <end position="245"/>
    </location>
</feature>
<dbReference type="InterPro" id="IPR017853">
    <property type="entry name" value="GH"/>
</dbReference>
<feature type="chain" id="PRO_5004283426" description="Maltase" evidence="7">
    <location>
        <begin position="18"/>
        <end position="899"/>
    </location>
</feature>
<keyword evidence="7" id="KW-0732">Signal</keyword>
<evidence type="ECO:0000259" key="8">
    <source>
        <dbReference type="Pfam" id="PF01055"/>
    </source>
</evidence>
<evidence type="ECO:0000256" key="6">
    <source>
        <dbReference type="RuleBase" id="RU361185"/>
    </source>
</evidence>
<evidence type="ECO:0000256" key="3">
    <source>
        <dbReference type="ARBA" id="ARBA00023180"/>
    </source>
</evidence>
<dbReference type="SUPFAM" id="SSF51445">
    <property type="entry name" value="(Trans)glycosidases"/>
    <property type="match status" value="1"/>
</dbReference>